<dbReference type="AlphaFoldDB" id="A0A0G1JDI0"/>
<dbReference type="Gene3D" id="3.30.565.10">
    <property type="entry name" value="Histidine kinase-like ATPase, C-terminal domain"/>
    <property type="match status" value="1"/>
</dbReference>
<dbReference type="GO" id="GO:0016301">
    <property type="term" value="F:kinase activity"/>
    <property type="evidence" value="ECO:0007669"/>
    <property type="project" value="UniProtKB-KW"/>
</dbReference>
<name>A0A0G1JDI0_9BACT</name>
<dbReference type="PRINTS" id="PR00344">
    <property type="entry name" value="BCTRLSENSOR"/>
</dbReference>
<dbReference type="InterPro" id="IPR004358">
    <property type="entry name" value="Sig_transdc_His_kin-like_C"/>
</dbReference>
<reference evidence="1 2" key="1">
    <citation type="journal article" date="2015" name="Nature">
        <title>rRNA introns, odd ribosomes, and small enigmatic genomes across a large radiation of phyla.</title>
        <authorList>
            <person name="Brown C.T."/>
            <person name="Hug L.A."/>
            <person name="Thomas B.C."/>
            <person name="Sharon I."/>
            <person name="Castelle C.J."/>
            <person name="Singh A."/>
            <person name="Wilkins M.J."/>
            <person name="Williams K.H."/>
            <person name="Banfield J.F."/>
        </authorList>
    </citation>
    <scope>NUCLEOTIDE SEQUENCE [LARGE SCALE GENOMIC DNA]</scope>
</reference>
<dbReference type="EMBL" id="LCHL01000011">
    <property type="protein sequence ID" value="KKT33449.1"/>
    <property type="molecule type" value="Genomic_DNA"/>
</dbReference>
<gene>
    <name evidence="1" type="ORF">UW21_C0011G0001</name>
</gene>
<protein>
    <submittedName>
        <fullName evidence="1">Integral membrane sensor signal transduction histidine kinase</fullName>
    </submittedName>
</protein>
<keyword evidence="1" id="KW-0418">Kinase</keyword>
<dbReference type="Proteomes" id="UP000034192">
    <property type="component" value="Unassembled WGS sequence"/>
</dbReference>
<evidence type="ECO:0000313" key="2">
    <source>
        <dbReference type="Proteomes" id="UP000034192"/>
    </source>
</evidence>
<dbReference type="SUPFAM" id="SSF55874">
    <property type="entry name" value="ATPase domain of HSP90 chaperone/DNA topoisomerase II/histidine kinase"/>
    <property type="match status" value="1"/>
</dbReference>
<proteinExistence type="predicted"/>
<evidence type="ECO:0000313" key="1">
    <source>
        <dbReference type="EMBL" id="KKT33449.1"/>
    </source>
</evidence>
<dbReference type="InterPro" id="IPR036890">
    <property type="entry name" value="HATPase_C_sf"/>
</dbReference>
<accession>A0A0G1JDI0</accession>
<sequence>MTDVVPTEISPEIEAKSAFPLFTIETPERASPENVKKIKALNNAFATLHVLGLWQKNIEQLETFDSLALSQQSLRMNDLWRESRDFYRQSENLGKQIEEIGERIIGAKKGELFTQRKSLKVENPESFALLAAKLPQIYHDVGNSFNYIIGFISLEDPELLTEHLPKASSNLRSTLEAKSKLIEDEYPKETLPAIKLRGEVEFTSFLLEVNGIKPEFEETLPPVEVVWSKAWFITLLENVFQNTKKVYKDKEQALNTELGPEEKILKVNFQTTQESGRDYLDVVFEDRGLGYTPEILEKGFQKGYSSWQTKGVEGTGIGMEAQSQALKVYGGKLIPENVTDQEGKTIGARLTVRLPVHH</sequence>
<keyword evidence="1" id="KW-0808">Transferase</keyword>
<comment type="caution">
    <text evidence="1">The sequence shown here is derived from an EMBL/GenBank/DDBJ whole genome shotgun (WGS) entry which is preliminary data.</text>
</comment>
<organism evidence="1 2">
    <name type="scientific">Candidatus Woesebacteria bacterium GW2011_GWB1_44_11b</name>
    <dbReference type="NCBI Taxonomy" id="1618580"/>
    <lineage>
        <taxon>Bacteria</taxon>
        <taxon>Candidatus Woeseibacteriota</taxon>
    </lineage>
</organism>